<dbReference type="OrthoDB" id="5296at2759"/>
<proteinExistence type="predicted"/>
<gene>
    <name evidence="2" type="ORF">BHQ10_004514</name>
</gene>
<reference evidence="2 3" key="1">
    <citation type="journal article" date="2017" name="Biotechnol. Biofuels">
        <title>Differential beta-glucosidase expression as a function of carbon source availability in Talaromyces amestolkiae: a genomic and proteomic approach.</title>
        <authorList>
            <person name="de Eugenio L.I."/>
            <person name="Mendez-Liter J.A."/>
            <person name="Nieto-Dominguez M."/>
            <person name="Alonso L."/>
            <person name="Gil-Munoz J."/>
            <person name="Barriuso J."/>
            <person name="Prieto A."/>
            <person name="Martinez M.J."/>
        </authorList>
    </citation>
    <scope>NUCLEOTIDE SEQUENCE [LARGE SCALE GENOMIC DNA]</scope>
    <source>
        <strain evidence="2 3">CIB</strain>
    </source>
</reference>
<feature type="region of interest" description="Disordered" evidence="1">
    <location>
        <begin position="62"/>
        <end position="81"/>
    </location>
</feature>
<evidence type="ECO:0000313" key="2">
    <source>
        <dbReference type="EMBL" id="RAO68502.1"/>
    </source>
</evidence>
<organism evidence="2 3">
    <name type="scientific">Talaromyces amestolkiae</name>
    <dbReference type="NCBI Taxonomy" id="1196081"/>
    <lineage>
        <taxon>Eukaryota</taxon>
        <taxon>Fungi</taxon>
        <taxon>Dikarya</taxon>
        <taxon>Ascomycota</taxon>
        <taxon>Pezizomycotina</taxon>
        <taxon>Eurotiomycetes</taxon>
        <taxon>Eurotiomycetidae</taxon>
        <taxon>Eurotiales</taxon>
        <taxon>Trichocomaceae</taxon>
        <taxon>Talaromyces</taxon>
        <taxon>Talaromyces sect. Talaromyces</taxon>
    </lineage>
</organism>
<accession>A0A364KY73</accession>
<sequence length="106" mass="11528">MSLFTEDQSASKFLNLEEDSLLPPEEVARAMLALITRTEMYNSVTILEVCDVGGEDGWREAELLNDPGPRGPASKTSNKGKAVEDTMQILGIENSTLSNILGVNNE</sequence>
<evidence type="ECO:0000256" key="1">
    <source>
        <dbReference type="SAM" id="MobiDB-lite"/>
    </source>
</evidence>
<dbReference type="RefSeq" id="XP_040733018.1">
    <property type="nucleotide sequence ID" value="XM_040876888.1"/>
</dbReference>
<comment type="caution">
    <text evidence="2">The sequence shown here is derived from an EMBL/GenBank/DDBJ whole genome shotgun (WGS) entry which is preliminary data.</text>
</comment>
<dbReference type="AlphaFoldDB" id="A0A364KY73"/>
<protein>
    <submittedName>
        <fullName evidence="2">Uncharacterized protein</fullName>
    </submittedName>
</protein>
<dbReference type="Proteomes" id="UP000249363">
    <property type="component" value="Unassembled WGS sequence"/>
</dbReference>
<evidence type="ECO:0000313" key="3">
    <source>
        <dbReference type="Proteomes" id="UP000249363"/>
    </source>
</evidence>
<keyword evidence="3" id="KW-1185">Reference proteome</keyword>
<dbReference type="GeneID" id="63793730"/>
<dbReference type="EMBL" id="MIKG01000007">
    <property type="protein sequence ID" value="RAO68502.1"/>
    <property type="molecule type" value="Genomic_DNA"/>
</dbReference>
<name>A0A364KY73_TALAM</name>